<protein>
    <submittedName>
        <fullName evidence="1">Uncharacterized protein</fullName>
    </submittedName>
</protein>
<dbReference type="EnsemblPlants" id="AVESA.00010b.r2.5AG0822570.1">
    <property type="protein sequence ID" value="AVESA.00010b.r2.5AG0822570.1.CDS.1"/>
    <property type="gene ID" value="AVESA.00010b.r2.5AG0822570"/>
</dbReference>
<reference evidence="1" key="2">
    <citation type="submission" date="2025-09" db="UniProtKB">
        <authorList>
            <consortium name="EnsemblPlants"/>
        </authorList>
    </citation>
    <scope>IDENTIFICATION</scope>
</reference>
<dbReference type="Proteomes" id="UP001732700">
    <property type="component" value="Chromosome 5A"/>
</dbReference>
<evidence type="ECO:0000313" key="2">
    <source>
        <dbReference type="Proteomes" id="UP001732700"/>
    </source>
</evidence>
<proteinExistence type="predicted"/>
<evidence type="ECO:0000313" key="1">
    <source>
        <dbReference type="EnsemblPlants" id="AVESA.00010b.r2.5AG0822570.1.CDS.1"/>
    </source>
</evidence>
<keyword evidence="2" id="KW-1185">Reference proteome</keyword>
<name>A0ACD5XNF9_AVESA</name>
<sequence>MYLRYAHPVDNKKRKLSTFKHSHRSTAPVQTPPRNTPPVTAQPSKPEHDLNQQSLGLGAMGSATRIMRMALHAFFTHYHPAASGAALLALPFSAAALLSRSQAALALLARPSLLPALSRGLRRVLVAAGFPPASQLLFLLNHRLSQSVFSFLATLPFSLSFLLLAKACAVRAMQSQPRKQQLPVPFPRYPAMARTQLANFAALLLANAAVFAALLAAFNAAEALRLGSDGRAVLALSAAGIIVYSVALANAAAVCNLATVVAAAEGGLGGRHALLKALLLVQGDAATAVAVALPASLATTAVEGLFQLRVMKLYSVNGRISSAMVCEGFLIAYIHSMICVLDTVITFMVYQTCNATHSCDLLELEGKEDLFA</sequence>
<organism evidence="1 2">
    <name type="scientific">Avena sativa</name>
    <name type="common">Oat</name>
    <dbReference type="NCBI Taxonomy" id="4498"/>
    <lineage>
        <taxon>Eukaryota</taxon>
        <taxon>Viridiplantae</taxon>
        <taxon>Streptophyta</taxon>
        <taxon>Embryophyta</taxon>
        <taxon>Tracheophyta</taxon>
        <taxon>Spermatophyta</taxon>
        <taxon>Magnoliopsida</taxon>
        <taxon>Liliopsida</taxon>
        <taxon>Poales</taxon>
        <taxon>Poaceae</taxon>
        <taxon>BOP clade</taxon>
        <taxon>Pooideae</taxon>
        <taxon>Poodae</taxon>
        <taxon>Poeae</taxon>
        <taxon>Poeae Chloroplast Group 1 (Aveneae type)</taxon>
        <taxon>Aveninae</taxon>
        <taxon>Avena</taxon>
    </lineage>
</organism>
<accession>A0ACD5XNF9</accession>
<reference evidence="1" key="1">
    <citation type="submission" date="2021-05" db="EMBL/GenBank/DDBJ databases">
        <authorList>
            <person name="Scholz U."/>
            <person name="Mascher M."/>
            <person name="Fiebig A."/>
        </authorList>
    </citation>
    <scope>NUCLEOTIDE SEQUENCE [LARGE SCALE GENOMIC DNA]</scope>
</reference>